<evidence type="ECO:0000313" key="11">
    <source>
        <dbReference type="EMBL" id="NDV32522.1"/>
    </source>
</evidence>
<dbReference type="InterPro" id="IPR008271">
    <property type="entry name" value="Ser/Thr_kinase_AS"/>
</dbReference>
<evidence type="ECO:0000256" key="6">
    <source>
        <dbReference type="ARBA" id="ARBA00022840"/>
    </source>
</evidence>
<comment type="catalytic activity">
    <reaction evidence="7">
        <text>L-threonyl-[protein] + ATP = O-phospho-L-threonyl-[protein] + ADP + H(+)</text>
        <dbReference type="Rhea" id="RHEA:46608"/>
        <dbReference type="Rhea" id="RHEA-COMP:11060"/>
        <dbReference type="Rhea" id="RHEA-COMP:11605"/>
        <dbReference type="ChEBI" id="CHEBI:15378"/>
        <dbReference type="ChEBI" id="CHEBI:30013"/>
        <dbReference type="ChEBI" id="CHEBI:30616"/>
        <dbReference type="ChEBI" id="CHEBI:61977"/>
        <dbReference type="ChEBI" id="CHEBI:456216"/>
        <dbReference type="EC" id="2.7.11.1"/>
    </reaction>
</comment>
<evidence type="ECO:0000256" key="9">
    <source>
        <dbReference type="SAM" id="MobiDB-lite"/>
    </source>
</evidence>
<accession>A0A6B2L689</accession>
<dbReference type="InterPro" id="IPR000719">
    <property type="entry name" value="Prot_kinase_dom"/>
</dbReference>
<organism evidence="11">
    <name type="scientific">Arcella intermedia</name>
    <dbReference type="NCBI Taxonomy" id="1963864"/>
    <lineage>
        <taxon>Eukaryota</taxon>
        <taxon>Amoebozoa</taxon>
        <taxon>Tubulinea</taxon>
        <taxon>Elardia</taxon>
        <taxon>Arcellinida</taxon>
        <taxon>Sphaerothecina</taxon>
        <taxon>Arcellidae</taxon>
        <taxon>Arcella</taxon>
    </lineage>
</organism>
<proteinExistence type="predicted"/>
<dbReference type="InterPro" id="IPR050660">
    <property type="entry name" value="NEK_Ser/Thr_kinase"/>
</dbReference>
<evidence type="ECO:0000256" key="5">
    <source>
        <dbReference type="ARBA" id="ARBA00022777"/>
    </source>
</evidence>
<keyword evidence="3" id="KW-0808">Transferase</keyword>
<evidence type="ECO:0000256" key="8">
    <source>
        <dbReference type="ARBA" id="ARBA00048679"/>
    </source>
</evidence>
<evidence type="ECO:0000256" key="1">
    <source>
        <dbReference type="ARBA" id="ARBA00012513"/>
    </source>
</evidence>
<dbReference type="EMBL" id="GIBP01003553">
    <property type="protein sequence ID" value="NDV32522.1"/>
    <property type="molecule type" value="Transcribed_RNA"/>
</dbReference>
<keyword evidence="2" id="KW-0723">Serine/threonine-protein kinase</keyword>
<dbReference type="Gene3D" id="1.10.510.10">
    <property type="entry name" value="Transferase(Phosphotransferase) domain 1"/>
    <property type="match status" value="1"/>
</dbReference>
<feature type="region of interest" description="Disordered" evidence="9">
    <location>
        <begin position="265"/>
        <end position="291"/>
    </location>
</feature>
<dbReference type="AlphaFoldDB" id="A0A6B2L689"/>
<keyword evidence="6" id="KW-0067">ATP-binding</keyword>
<dbReference type="PANTHER" id="PTHR43671">
    <property type="entry name" value="SERINE/THREONINE-PROTEIN KINASE NEK"/>
    <property type="match status" value="1"/>
</dbReference>
<protein>
    <recommendedName>
        <fullName evidence="1">non-specific serine/threonine protein kinase</fullName>
        <ecNumber evidence="1">2.7.11.1</ecNumber>
    </recommendedName>
</protein>
<feature type="domain" description="Protein kinase" evidence="10">
    <location>
        <begin position="1"/>
        <end position="240"/>
    </location>
</feature>
<evidence type="ECO:0000256" key="4">
    <source>
        <dbReference type="ARBA" id="ARBA00022741"/>
    </source>
</evidence>
<dbReference type="SMART" id="SM00220">
    <property type="entry name" value="S_TKc"/>
    <property type="match status" value="1"/>
</dbReference>
<keyword evidence="4" id="KW-0547">Nucleotide-binding</keyword>
<evidence type="ECO:0000259" key="10">
    <source>
        <dbReference type="PROSITE" id="PS50011"/>
    </source>
</evidence>
<keyword evidence="5" id="KW-0418">Kinase</keyword>
<dbReference type="EC" id="2.7.11.1" evidence="1"/>
<comment type="catalytic activity">
    <reaction evidence="8">
        <text>L-seryl-[protein] + ATP = O-phospho-L-seryl-[protein] + ADP + H(+)</text>
        <dbReference type="Rhea" id="RHEA:17989"/>
        <dbReference type="Rhea" id="RHEA-COMP:9863"/>
        <dbReference type="Rhea" id="RHEA-COMP:11604"/>
        <dbReference type="ChEBI" id="CHEBI:15378"/>
        <dbReference type="ChEBI" id="CHEBI:29999"/>
        <dbReference type="ChEBI" id="CHEBI:30616"/>
        <dbReference type="ChEBI" id="CHEBI:83421"/>
        <dbReference type="ChEBI" id="CHEBI:456216"/>
        <dbReference type="EC" id="2.7.11.1"/>
    </reaction>
</comment>
<reference evidence="11" key="1">
    <citation type="journal article" date="2020" name="J. Eukaryot. Microbiol.">
        <title>De novo Sequencing, Assembly and Annotation of the Transcriptome for the Free-Living Testate Amoeba Arcella intermedia.</title>
        <authorList>
            <person name="Ribeiro G.M."/>
            <person name="Porfirio-Sousa A.L."/>
            <person name="Maurer-Alcala X.X."/>
            <person name="Katz L.A."/>
            <person name="Lahr D.J.G."/>
        </authorList>
    </citation>
    <scope>NUCLEOTIDE SEQUENCE</scope>
</reference>
<dbReference type="PROSITE" id="PS50011">
    <property type="entry name" value="PROTEIN_KINASE_DOM"/>
    <property type="match status" value="1"/>
</dbReference>
<dbReference type="GO" id="GO:0005524">
    <property type="term" value="F:ATP binding"/>
    <property type="evidence" value="ECO:0007669"/>
    <property type="project" value="UniProtKB-KW"/>
</dbReference>
<dbReference type="Pfam" id="PF00069">
    <property type="entry name" value="Pkinase"/>
    <property type="match status" value="1"/>
</dbReference>
<dbReference type="PROSITE" id="PS00108">
    <property type="entry name" value="PROTEIN_KINASE_ST"/>
    <property type="match status" value="1"/>
</dbReference>
<evidence type="ECO:0000256" key="2">
    <source>
        <dbReference type="ARBA" id="ARBA00022527"/>
    </source>
</evidence>
<evidence type="ECO:0000256" key="3">
    <source>
        <dbReference type="ARBA" id="ARBA00022679"/>
    </source>
</evidence>
<dbReference type="InterPro" id="IPR011009">
    <property type="entry name" value="Kinase-like_dom_sf"/>
</dbReference>
<dbReference type="GO" id="GO:0004674">
    <property type="term" value="F:protein serine/threonine kinase activity"/>
    <property type="evidence" value="ECO:0007669"/>
    <property type="project" value="UniProtKB-KW"/>
</dbReference>
<name>A0A6B2L689_9EUKA</name>
<evidence type="ECO:0000256" key="7">
    <source>
        <dbReference type="ARBA" id="ARBA00047899"/>
    </source>
</evidence>
<dbReference type="PANTHER" id="PTHR43671:SF98">
    <property type="entry name" value="SERINE_THREONINE-PROTEIN KINASE NEK11"/>
    <property type="match status" value="1"/>
</dbReference>
<sequence length="388" mass="44405">MNKGSYGIIYKGKVPGIKQTVVIKDILLKDSLRSVEEWRIEVTNMARANSPYITIIHGYSVTDTVLAIVMEFIERGDLYTLMHKGKVHFPPFQRLTFALQITLGIAHLHKMDILHRDVKTMNILLTREGVCKLTDFGTAKTLQEQQIFNTGSTGTPLWMAPEVPSGVYHFPADIYSLGVVLYEVFQERLPDWDKKNNRVVLMPNFSTQNLVLGCLKEKPAERISMIYLLRELKKMGDKALKTMEINFASFRHEAMQVPNYRDLDKSFSDISPSPSPRGNDELTLHRSTPNLSRGSLGTLKVDVRKVSELKKGPEKIPEGNESKDSDWNIKISDAENVSLTELENLLNWWCANVDSSKELREQTESQWTQLFGTEEERKQLYSMDENNY</sequence>
<dbReference type="SUPFAM" id="SSF56112">
    <property type="entry name" value="Protein kinase-like (PK-like)"/>
    <property type="match status" value="1"/>
</dbReference>